<keyword evidence="2" id="KW-0812">Transmembrane</keyword>
<evidence type="ECO:0000313" key="4">
    <source>
        <dbReference type="EMBL" id="KIW01840.1"/>
    </source>
</evidence>
<dbReference type="EMBL" id="KN847552">
    <property type="protein sequence ID" value="KIW01840.1"/>
    <property type="molecule type" value="Genomic_DNA"/>
</dbReference>
<evidence type="ECO:0000313" key="5">
    <source>
        <dbReference type="Proteomes" id="UP000053259"/>
    </source>
</evidence>
<protein>
    <recommendedName>
        <fullName evidence="3">N-acetyltransferase domain-containing protein</fullName>
    </recommendedName>
</protein>
<evidence type="ECO:0000256" key="1">
    <source>
        <dbReference type="SAM" id="MobiDB-lite"/>
    </source>
</evidence>
<evidence type="ECO:0000259" key="3">
    <source>
        <dbReference type="PROSITE" id="PS51186"/>
    </source>
</evidence>
<keyword evidence="5" id="KW-1185">Reference proteome</keyword>
<keyword evidence="2" id="KW-0472">Membrane</keyword>
<dbReference type="InParanoid" id="A0A0D2A5L4"/>
<dbReference type="VEuPathDB" id="FungiDB:PV09_06690"/>
<dbReference type="Gene3D" id="3.40.630.30">
    <property type="match status" value="1"/>
</dbReference>
<gene>
    <name evidence="4" type="ORF">PV09_06690</name>
</gene>
<dbReference type="Proteomes" id="UP000053259">
    <property type="component" value="Unassembled WGS sequence"/>
</dbReference>
<dbReference type="OrthoDB" id="5343688at2759"/>
<dbReference type="AlphaFoldDB" id="A0A0D2A5L4"/>
<feature type="region of interest" description="Disordered" evidence="1">
    <location>
        <begin position="111"/>
        <end position="139"/>
    </location>
</feature>
<dbReference type="SUPFAM" id="SSF55729">
    <property type="entry name" value="Acyl-CoA N-acyltransferases (Nat)"/>
    <property type="match status" value="1"/>
</dbReference>
<feature type="transmembrane region" description="Helical" evidence="2">
    <location>
        <begin position="198"/>
        <end position="216"/>
    </location>
</feature>
<feature type="transmembrane region" description="Helical" evidence="2">
    <location>
        <begin position="170"/>
        <end position="192"/>
    </location>
</feature>
<dbReference type="InterPro" id="IPR000182">
    <property type="entry name" value="GNAT_dom"/>
</dbReference>
<sequence length="354" mass="38597">MVNRSVAVMRGFTSTTTAATTAPPASVFGRLDALSVPSWKKGHASRGSVGERIQVIPGFKTSAAFLSSLSANLRIADDDLFPSPGNTPVLRPTIYDIPHNLPPLSPLANTVMTDHDADDTSSAAGSQQHDPLQGVPPLTTETATSEEDVVAALKLVADSLAQQRNVAARVLIFHPLNIVVFTTLLSVVMQYLYQPGNITKMLTTASGIIMAALVLVRQMTSGYIFAAEAIGKSWLDDDQILITKFGDSVIAALVLGWEKGEGRGNRRKKWGRGVVRAWTVKLRYRGKGVGTELLEEAVRETQRRGGEEIVFADDHANSNMFLPRFFQAPLVRKDMKYRKQLEEFSNAHLGKGKR</sequence>
<dbReference type="PROSITE" id="PS51186">
    <property type="entry name" value="GNAT"/>
    <property type="match status" value="1"/>
</dbReference>
<dbReference type="GO" id="GO:0016747">
    <property type="term" value="F:acyltransferase activity, transferring groups other than amino-acyl groups"/>
    <property type="evidence" value="ECO:0007669"/>
    <property type="project" value="InterPro"/>
</dbReference>
<dbReference type="RefSeq" id="XP_016211709.1">
    <property type="nucleotide sequence ID" value="XM_016360370.1"/>
</dbReference>
<keyword evidence="2" id="KW-1133">Transmembrane helix</keyword>
<proteinExistence type="predicted"/>
<name>A0A0D2A5L4_9PEZI</name>
<organism evidence="4 5">
    <name type="scientific">Verruconis gallopava</name>
    <dbReference type="NCBI Taxonomy" id="253628"/>
    <lineage>
        <taxon>Eukaryota</taxon>
        <taxon>Fungi</taxon>
        <taxon>Dikarya</taxon>
        <taxon>Ascomycota</taxon>
        <taxon>Pezizomycotina</taxon>
        <taxon>Dothideomycetes</taxon>
        <taxon>Pleosporomycetidae</taxon>
        <taxon>Venturiales</taxon>
        <taxon>Sympoventuriaceae</taxon>
        <taxon>Verruconis</taxon>
    </lineage>
</organism>
<evidence type="ECO:0000256" key="2">
    <source>
        <dbReference type="SAM" id="Phobius"/>
    </source>
</evidence>
<dbReference type="Pfam" id="PF00583">
    <property type="entry name" value="Acetyltransf_1"/>
    <property type="match status" value="1"/>
</dbReference>
<reference evidence="4 5" key="1">
    <citation type="submission" date="2015-01" db="EMBL/GenBank/DDBJ databases">
        <title>The Genome Sequence of Ochroconis gallopava CBS43764.</title>
        <authorList>
            <consortium name="The Broad Institute Genomics Platform"/>
            <person name="Cuomo C."/>
            <person name="de Hoog S."/>
            <person name="Gorbushina A."/>
            <person name="Stielow B."/>
            <person name="Teixiera M."/>
            <person name="Abouelleil A."/>
            <person name="Chapman S.B."/>
            <person name="Priest M."/>
            <person name="Young S.K."/>
            <person name="Wortman J."/>
            <person name="Nusbaum C."/>
            <person name="Birren B."/>
        </authorList>
    </citation>
    <scope>NUCLEOTIDE SEQUENCE [LARGE SCALE GENOMIC DNA]</scope>
    <source>
        <strain evidence="4 5">CBS 43764</strain>
    </source>
</reference>
<accession>A0A0D2A5L4</accession>
<dbReference type="HOGENOM" id="CLU_040076_2_0_1"/>
<feature type="domain" description="N-acetyltransferase" evidence="3">
    <location>
        <begin position="214"/>
        <end position="354"/>
    </location>
</feature>
<dbReference type="GeneID" id="27314663"/>
<dbReference type="CDD" id="cd04301">
    <property type="entry name" value="NAT_SF"/>
    <property type="match status" value="1"/>
</dbReference>
<dbReference type="InterPro" id="IPR016181">
    <property type="entry name" value="Acyl_CoA_acyltransferase"/>
</dbReference>